<feature type="compositionally biased region" description="Basic and acidic residues" evidence="1">
    <location>
        <begin position="1"/>
        <end position="15"/>
    </location>
</feature>
<sequence length="62" mass="6774">MEERVHEWGGEEKHVGMAGTGNGGGRRSLTGGTHGPTPPASGDGDARQRRLLWRWEEEIFSS</sequence>
<proteinExistence type="predicted"/>
<dbReference type="Gramene" id="LPERR09G11310.1">
    <property type="protein sequence ID" value="LPERR09G11310.1"/>
    <property type="gene ID" value="LPERR09G11310"/>
</dbReference>
<dbReference type="AlphaFoldDB" id="A0A0D9XF86"/>
<reference evidence="3" key="2">
    <citation type="submission" date="2013-12" db="EMBL/GenBank/DDBJ databases">
        <authorList>
            <person name="Yu Y."/>
            <person name="Lee S."/>
            <person name="de Baynast K."/>
            <person name="Wissotski M."/>
            <person name="Liu L."/>
            <person name="Talag J."/>
            <person name="Goicoechea J."/>
            <person name="Angelova A."/>
            <person name="Jetty R."/>
            <person name="Kudrna D."/>
            <person name="Golser W."/>
            <person name="Rivera L."/>
            <person name="Zhang J."/>
            <person name="Wing R."/>
        </authorList>
    </citation>
    <scope>NUCLEOTIDE SEQUENCE</scope>
</reference>
<protein>
    <submittedName>
        <fullName evidence="2">Uncharacterized protein</fullName>
    </submittedName>
</protein>
<dbReference type="EnsemblPlants" id="LPERR09G11310.1">
    <property type="protein sequence ID" value="LPERR09G11310.1"/>
    <property type="gene ID" value="LPERR09G11310"/>
</dbReference>
<keyword evidence="3" id="KW-1185">Reference proteome</keyword>
<reference evidence="2 3" key="1">
    <citation type="submission" date="2012-08" db="EMBL/GenBank/DDBJ databases">
        <title>Oryza genome evolution.</title>
        <authorList>
            <person name="Wing R.A."/>
        </authorList>
    </citation>
    <scope>NUCLEOTIDE SEQUENCE</scope>
</reference>
<evidence type="ECO:0000313" key="2">
    <source>
        <dbReference type="EnsemblPlants" id="LPERR09G11310.1"/>
    </source>
</evidence>
<feature type="region of interest" description="Disordered" evidence="1">
    <location>
        <begin position="1"/>
        <end position="49"/>
    </location>
</feature>
<dbReference type="Proteomes" id="UP000032180">
    <property type="component" value="Chromosome 9"/>
</dbReference>
<name>A0A0D9XF86_9ORYZ</name>
<evidence type="ECO:0000256" key="1">
    <source>
        <dbReference type="SAM" id="MobiDB-lite"/>
    </source>
</evidence>
<evidence type="ECO:0000313" key="3">
    <source>
        <dbReference type="Proteomes" id="UP000032180"/>
    </source>
</evidence>
<reference evidence="2" key="3">
    <citation type="submission" date="2015-04" db="UniProtKB">
        <authorList>
            <consortium name="EnsemblPlants"/>
        </authorList>
    </citation>
    <scope>IDENTIFICATION</scope>
</reference>
<accession>A0A0D9XF86</accession>
<dbReference type="HOGENOM" id="CLU_2907342_0_0_1"/>
<organism evidence="2 3">
    <name type="scientific">Leersia perrieri</name>
    <dbReference type="NCBI Taxonomy" id="77586"/>
    <lineage>
        <taxon>Eukaryota</taxon>
        <taxon>Viridiplantae</taxon>
        <taxon>Streptophyta</taxon>
        <taxon>Embryophyta</taxon>
        <taxon>Tracheophyta</taxon>
        <taxon>Spermatophyta</taxon>
        <taxon>Magnoliopsida</taxon>
        <taxon>Liliopsida</taxon>
        <taxon>Poales</taxon>
        <taxon>Poaceae</taxon>
        <taxon>BOP clade</taxon>
        <taxon>Oryzoideae</taxon>
        <taxon>Oryzeae</taxon>
        <taxon>Oryzinae</taxon>
        <taxon>Leersia</taxon>
    </lineage>
</organism>